<sequence length="535" mass="56469">MIHIFDNALLFKPSTGEWQSVSFSVENGVVAMVGVRNQLTGDKITDLKGARVVPGLIDAHAHIESTLLVPREFGRAVLSHGVTTVIADPHEIANVAGCAGIDFMIHDAEGAPSDIFFMAPSCVPATPADIGGAVITAADLKKYVGSPRILGLGEMMNFPGVIHDDPEVLAKLKLFDHVDGHAPGVTGADLCKYVSHGIKTDHECTAAEEAREKLRHGMYIFLREGDAAKDVAVLSSVVTPLTVSRCCFCTDDRHVDSLVREGSIDHCIRVAVASGMPLELALRMATLSAAECFGLTDRGLIAPGRIADFCVLADSDEFSIAAVYKRGVLSSEILTPQASSAFVSPKFDCRFPIPADLILPTSGVARVIGLILGEIVTQNIHAQVGADGVQKVVCVDRYASRGFSVGLVKGFEIQTGAIAASISHDAHNIIAVGATDEEILAAIHAVADAGGGMAVVTGDEATVLPLPIAGLMTAEPVEVLLEKLDALTSHLTHTGTFPRAFAHLSFLSLTVAPHLKITPRGLFDVDAFRDVSLFL</sequence>
<reference evidence="9 10" key="1">
    <citation type="submission" date="2023-06" db="EMBL/GenBank/DDBJ databases">
        <title>Genome sequence of Methancorpusculaceae sp. Cs1.</title>
        <authorList>
            <person name="Protasov E."/>
            <person name="Platt K."/>
            <person name="Poehlein A."/>
            <person name="Daniel R."/>
            <person name="Brune A."/>
        </authorList>
    </citation>
    <scope>NUCLEOTIDE SEQUENCE [LARGE SCALE GENOMIC DNA]</scope>
    <source>
        <strain evidence="9 10">Cs1</strain>
    </source>
</reference>
<keyword evidence="3 6" id="KW-0378">Hydrolase</keyword>
<keyword evidence="10" id="KW-1185">Reference proteome</keyword>
<dbReference type="SUPFAM" id="SSF51556">
    <property type="entry name" value="Metallo-dependent hydrolases"/>
    <property type="match status" value="1"/>
</dbReference>
<gene>
    <name evidence="6 9" type="primary">ade</name>
    <name evidence="9" type="ORF">McpCs1_16040</name>
</gene>
<comment type="catalytic activity">
    <reaction evidence="5 6">
        <text>adenine + H2O + H(+) = hypoxanthine + NH4(+)</text>
        <dbReference type="Rhea" id="RHEA:23688"/>
        <dbReference type="ChEBI" id="CHEBI:15377"/>
        <dbReference type="ChEBI" id="CHEBI:15378"/>
        <dbReference type="ChEBI" id="CHEBI:16708"/>
        <dbReference type="ChEBI" id="CHEBI:17368"/>
        <dbReference type="ChEBI" id="CHEBI:28938"/>
        <dbReference type="EC" id="3.5.4.2"/>
    </reaction>
</comment>
<evidence type="ECO:0000256" key="5">
    <source>
        <dbReference type="ARBA" id="ARBA00047720"/>
    </source>
</evidence>
<dbReference type="SUPFAM" id="SSF51338">
    <property type="entry name" value="Composite domain of metallo-dependent hydrolases"/>
    <property type="match status" value="1"/>
</dbReference>
<evidence type="ECO:0000256" key="4">
    <source>
        <dbReference type="ARBA" id="ARBA00023211"/>
    </source>
</evidence>
<feature type="domain" description="Adenine deaminase C-terminal" evidence="8">
    <location>
        <begin position="382"/>
        <end position="528"/>
    </location>
</feature>
<dbReference type="RefSeq" id="WP_338096707.1">
    <property type="nucleotide sequence ID" value="NZ_JAWDKB010000006.1"/>
</dbReference>
<dbReference type="PANTHER" id="PTHR11113">
    <property type="entry name" value="N-ACETYLGLUCOSAMINE-6-PHOSPHATE DEACETYLASE"/>
    <property type="match status" value="1"/>
</dbReference>
<keyword evidence="4 6" id="KW-0464">Manganese</keyword>
<evidence type="ECO:0000313" key="10">
    <source>
        <dbReference type="Proteomes" id="UP001283212"/>
    </source>
</evidence>
<name>A0AAE4MHX7_9EURY</name>
<dbReference type="InterPro" id="IPR011059">
    <property type="entry name" value="Metal-dep_hydrolase_composite"/>
</dbReference>
<dbReference type="AlphaFoldDB" id="A0AAE4MHX7"/>
<dbReference type="NCBIfam" id="TIGR01178">
    <property type="entry name" value="ade"/>
    <property type="match status" value="1"/>
</dbReference>
<proteinExistence type="inferred from homology"/>
<dbReference type="GO" id="GO:0006146">
    <property type="term" value="P:adenine catabolic process"/>
    <property type="evidence" value="ECO:0007669"/>
    <property type="project" value="InterPro"/>
</dbReference>
<feature type="domain" description="Amidohydrolase-related" evidence="7">
    <location>
        <begin position="52"/>
        <end position="328"/>
    </location>
</feature>
<dbReference type="CDD" id="cd01295">
    <property type="entry name" value="AdeC"/>
    <property type="match status" value="1"/>
</dbReference>
<dbReference type="InterPro" id="IPR006680">
    <property type="entry name" value="Amidohydro-rel"/>
</dbReference>
<dbReference type="Pfam" id="PF13382">
    <property type="entry name" value="Adenine_deam_C"/>
    <property type="match status" value="1"/>
</dbReference>
<dbReference type="Proteomes" id="UP001283212">
    <property type="component" value="Unassembled WGS sequence"/>
</dbReference>
<evidence type="ECO:0000256" key="2">
    <source>
        <dbReference type="ARBA" id="ARBA00012782"/>
    </source>
</evidence>
<dbReference type="HAMAP" id="MF_01518">
    <property type="entry name" value="Adenine_deamin"/>
    <property type="match status" value="1"/>
</dbReference>
<dbReference type="GO" id="GO:0000034">
    <property type="term" value="F:adenine deaminase activity"/>
    <property type="evidence" value="ECO:0007669"/>
    <property type="project" value="UniProtKB-UniRule"/>
</dbReference>
<dbReference type="InterPro" id="IPR006679">
    <property type="entry name" value="Adenine_deam"/>
</dbReference>
<evidence type="ECO:0000256" key="1">
    <source>
        <dbReference type="ARBA" id="ARBA00006773"/>
    </source>
</evidence>
<dbReference type="EC" id="3.5.4.2" evidence="2 6"/>
<organism evidence="9 10">
    <name type="scientific">Methanorbis rubei</name>
    <dbReference type="NCBI Taxonomy" id="3028300"/>
    <lineage>
        <taxon>Archaea</taxon>
        <taxon>Methanobacteriati</taxon>
        <taxon>Methanobacteriota</taxon>
        <taxon>Stenosarchaea group</taxon>
        <taxon>Methanomicrobia</taxon>
        <taxon>Methanomicrobiales</taxon>
        <taxon>Methanocorpusculaceae</taxon>
        <taxon>Methanorbis</taxon>
    </lineage>
</organism>
<dbReference type="Pfam" id="PF01979">
    <property type="entry name" value="Amidohydro_1"/>
    <property type="match status" value="1"/>
</dbReference>
<dbReference type="InterPro" id="IPR026912">
    <property type="entry name" value="Adenine_deam_C"/>
</dbReference>
<comment type="caution">
    <text evidence="9">The sequence shown here is derived from an EMBL/GenBank/DDBJ whole genome shotgun (WGS) entry which is preliminary data.</text>
</comment>
<dbReference type="Gene3D" id="2.30.40.10">
    <property type="entry name" value="Urease, subunit C, domain 1"/>
    <property type="match status" value="1"/>
</dbReference>
<protein>
    <recommendedName>
        <fullName evidence="2 6">Adenine deaminase</fullName>
        <shortName evidence="6">Adenase</shortName>
        <shortName evidence="6">Adenine aminase</shortName>
        <ecNumber evidence="2 6">3.5.4.2</ecNumber>
    </recommendedName>
</protein>
<evidence type="ECO:0000313" key="9">
    <source>
        <dbReference type="EMBL" id="MDV0444207.1"/>
    </source>
</evidence>
<comment type="similarity">
    <text evidence="1 6">Belongs to the metallo-dependent hydrolases superfamily. Adenine deaminase family.</text>
</comment>
<evidence type="ECO:0000256" key="3">
    <source>
        <dbReference type="ARBA" id="ARBA00022801"/>
    </source>
</evidence>
<dbReference type="EMBL" id="JAWDKB010000006">
    <property type="protein sequence ID" value="MDV0444207.1"/>
    <property type="molecule type" value="Genomic_DNA"/>
</dbReference>
<evidence type="ECO:0000259" key="8">
    <source>
        <dbReference type="Pfam" id="PF13382"/>
    </source>
</evidence>
<accession>A0AAE4MHX7</accession>
<evidence type="ECO:0000259" key="7">
    <source>
        <dbReference type="Pfam" id="PF01979"/>
    </source>
</evidence>
<dbReference type="InterPro" id="IPR032466">
    <property type="entry name" value="Metal_Hydrolase"/>
</dbReference>
<evidence type="ECO:0000256" key="6">
    <source>
        <dbReference type="HAMAP-Rule" id="MF_01518"/>
    </source>
</evidence>
<comment type="cofactor">
    <cofactor evidence="6">
        <name>Mn(2+)</name>
        <dbReference type="ChEBI" id="CHEBI:29035"/>
    </cofactor>
</comment>
<dbReference type="PANTHER" id="PTHR11113:SF2">
    <property type="entry name" value="ADENINE DEAMINASE"/>
    <property type="match status" value="1"/>
</dbReference>
<dbReference type="Gene3D" id="3.20.20.140">
    <property type="entry name" value="Metal-dependent hydrolases"/>
    <property type="match status" value="1"/>
</dbReference>